<dbReference type="EMBL" id="LT558133">
    <property type="protein sequence ID" value="SAM85477.1"/>
    <property type="molecule type" value="Genomic_DNA"/>
</dbReference>
<evidence type="ECO:0000256" key="3">
    <source>
        <dbReference type="ARBA" id="ARBA00023002"/>
    </source>
</evidence>
<dbReference type="PANTHER" id="PTHR43490">
    <property type="entry name" value="(+)-NEOMENTHOL DEHYDROGENASE"/>
    <property type="match status" value="1"/>
</dbReference>
<proteinExistence type="inferred from homology"/>
<name>A0A1K0HK66_9BASI</name>
<evidence type="ECO:0000313" key="7">
    <source>
        <dbReference type="Proteomes" id="UP000658997"/>
    </source>
</evidence>
<evidence type="ECO:0000313" key="6">
    <source>
        <dbReference type="Proteomes" id="UP000179920"/>
    </source>
</evidence>
<evidence type="ECO:0000256" key="2">
    <source>
        <dbReference type="ARBA" id="ARBA00022857"/>
    </source>
</evidence>
<dbReference type="OrthoDB" id="1933717at2759"/>
<reference evidence="6" key="2">
    <citation type="submission" date="2016-04" db="EMBL/GenBank/DDBJ databases">
        <authorList>
            <person name="Guldener U."/>
            <person name="Guldener U."/>
        </authorList>
    </citation>
    <scope>NUCLEOTIDE SEQUENCE [LARGE SCALE GENOMIC DNA]</scope>
    <source>
        <strain evidence="6">UB2112</strain>
    </source>
</reference>
<dbReference type="InterPro" id="IPR036291">
    <property type="entry name" value="NAD(P)-bd_dom_sf"/>
</dbReference>
<dbReference type="InterPro" id="IPR002347">
    <property type="entry name" value="SDR_fam"/>
</dbReference>
<evidence type="ECO:0000313" key="4">
    <source>
        <dbReference type="EMBL" id="SAM85477.1"/>
    </source>
</evidence>
<keyword evidence="3" id="KW-0560">Oxidoreductase</keyword>
<reference evidence="4" key="1">
    <citation type="submission" date="2016-04" db="EMBL/GenBank/DDBJ databases">
        <authorList>
            <person name="Evans L.H."/>
            <person name="Alamgir A."/>
            <person name="Owens N."/>
            <person name="Weber N.D."/>
            <person name="Virtaneva K."/>
            <person name="Barbian K."/>
            <person name="Babar A."/>
            <person name="Rosenke K."/>
        </authorList>
    </citation>
    <scope>NUCLEOTIDE SEQUENCE</scope>
    <source>
        <strain evidence="4">UB2112</strain>
    </source>
</reference>
<protein>
    <submittedName>
        <fullName evidence="4">Related to carbonyl reductase</fullName>
    </submittedName>
</protein>
<reference evidence="5" key="3">
    <citation type="submission" date="2018-08" db="EMBL/GenBank/DDBJ databases">
        <authorList>
            <person name="Guldener U."/>
        </authorList>
    </citation>
    <scope>NUCLEOTIDE SEQUENCE</scope>
    <source>
        <strain evidence="5">UB2</strain>
    </source>
</reference>
<dbReference type="PRINTS" id="PR00081">
    <property type="entry name" value="GDHRDH"/>
</dbReference>
<comment type="similarity">
    <text evidence="1">Belongs to the short-chain dehydrogenases/reductases (SDR) family.</text>
</comment>
<sequence>MPAATPKSIVVTGANKGIGYEAVKRLAQGLPNSIIYLTARSQSNGKDAVEKMKKEVPAADFSNVRILLLEVLDSSSIQEAVATVQKECGTLDVLLHNSGILQVPGEQGSKGVFDVNVRGAKAVIDAFAKILTKETGKVIVVSSEVGTWATAAMDPSVQKKVLDSSTTNWDQMQAWMDDWLRHEQGSQQVQEPWKPVDHLVNSGYALSKAFLNAYLRNYALQSESPQLAVVCPGYCATEFNGFSGPRSASLGGESVIWPAFNDFKTGHFYQDGKDLPFSQSMPENLNL</sequence>
<dbReference type="PANTHER" id="PTHR43490:SF99">
    <property type="entry name" value="SHORT-CHAIN DEHYDROGENASE_REDUCTASE"/>
    <property type="match status" value="1"/>
</dbReference>
<accession>A0A1K0HK66</accession>
<dbReference type="Pfam" id="PF00106">
    <property type="entry name" value="adh_short"/>
    <property type="match status" value="1"/>
</dbReference>
<dbReference type="Gene3D" id="3.40.50.720">
    <property type="entry name" value="NAD(P)-binding Rossmann-like Domain"/>
    <property type="match status" value="1"/>
</dbReference>
<dbReference type="SUPFAM" id="SSF51735">
    <property type="entry name" value="NAD(P)-binding Rossmann-fold domains"/>
    <property type="match status" value="1"/>
</dbReference>
<dbReference type="GO" id="GO:0016020">
    <property type="term" value="C:membrane"/>
    <property type="evidence" value="ECO:0007669"/>
    <property type="project" value="TreeGrafter"/>
</dbReference>
<dbReference type="Proteomes" id="UP000179920">
    <property type="component" value="Chromosome XVII"/>
</dbReference>
<dbReference type="GO" id="GO:0016491">
    <property type="term" value="F:oxidoreductase activity"/>
    <property type="evidence" value="ECO:0007669"/>
    <property type="project" value="UniProtKB-KW"/>
</dbReference>
<evidence type="ECO:0000256" key="1">
    <source>
        <dbReference type="ARBA" id="ARBA00006484"/>
    </source>
</evidence>
<keyword evidence="2" id="KW-0521">NADP</keyword>
<organism evidence="4 6">
    <name type="scientific">Ustilago bromivora</name>
    <dbReference type="NCBI Taxonomy" id="307758"/>
    <lineage>
        <taxon>Eukaryota</taxon>
        <taxon>Fungi</taxon>
        <taxon>Dikarya</taxon>
        <taxon>Basidiomycota</taxon>
        <taxon>Ustilaginomycotina</taxon>
        <taxon>Ustilaginomycetes</taxon>
        <taxon>Ustilaginales</taxon>
        <taxon>Ustilaginaceae</taxon>
        <taxon>Ustilago</taxon>
    </lineage>
</organism>
<evidence type="ECO:0000313" key="5">
    <source>
        <dbReference type="EMBL" id="SYW82903.1"/>
    </source>
</evidence>
<keyword evidence="7" id="KW-1185">Reference proteome</keyword>
<dbReference type="EMBL" id="ULHB01000136">
    <property type="protein sequence ID" value="SYW82903.1"/>
    <property type="molecule type" value="Genomic_DNA"/>
</dbReference>
<dbReference type="Proteomes" id="UP000658997">
    <property type="component" value="Unassembled WGS sequence"/>
</dbReference>
<dbReference type="AlphaFoldDB" id="A0A1K0HK66"/>
<gene>
    <name evidence="5" type="ORF">UBRO2_05025</name>
    <name evidence="4" type="ORF">UBRO_07265</name>
</gene>